<keyword evidence="3" id="KW-1185">Reference proteome</keyword>
<reference evidence="2 3" key="1">
    <citation type="submission" date="2020-02" db="EMBL/GenBank/DDBJ databases">
        <title>Full genome sequence of Nocardioides sp. R-3366.</title>
        <authorList>
            <person name="Im W.-T."/>
        </authorList>
    </citation>
    <scope>NUCLEOTIDE SEQUENCE [LARGE SCALE GENOMIC DNA]</scope>
    <source>
        <strain evidence="2 3">R-3366</strain>
    </source>
</reference>
<gene>
    <name evidence="2" type="ORF">G5V58_16095</name>
</gene>
<name>A0A6G6WG07_9ACTN</name>
<dbReference type="Proteomes" id="UP000502996">
    <property type="component" value="Chromosome"/>
</dbReference>
<sequence>MEVAGRQRDDPRMTRALSPRVVLLLAVALLVGAFGATAIAAGSDAPVRLCVAKDGSVRVVKKSCQGGERLVTVNQQGVPGAAGAVGPAGAPGPPGPPGAQGPEGASGPEGPPGPPGPPGPTASAAPTVPVDLPTYGTERILLVVDGAAQYVQKVSGCNQPDFDQPALPCRFELTADLRPQTKAWLQHAGDPAAPPVTLSVVTGNFNYEETARLDIANPRITRIAVPGLDGSSKNATALTVDVVGTVTRTPGNGSQIPRPTTTSATNLLASAFRVTVGGQVLNRIRSAADLAVDFSGTAPVLTTALTISPIDAGILRTWADESHAGQSRTMTVELLTPNFATILVSLSAQDVRTVGYPEPFPVGELNQAGAVSVGVRGTYTQLQAP</sequence>
<feature type="compositionally biased region" description="Pro residues" evidence="1">
    <location>
        <begin position="90"/>
        <end position="99"/>
    </location>
</feature>
<dbReference type="PANTHER" id="PTHR24637">
    <property type="entry name" value="COLLAGEN"/>
    <property type="match status" value="1"/>
</dbReference>
<proteinExistence type="predicted"/>
<evidence type="ECO:0008006" key="4">
    <source>
        <dbReference type="Google" id="ProtNLM"/>
    </source>
</evidence>
<dbReference type="AlphaFoldDB" id="A0A6G6WG07"/>
<feature type="region of interest" description="Disordered" evidence="1">
    <location>
        <begin position="81"/>
        <end position="130"/>
    </location>
</feature>
<dbReference type="PANTHER" id="PTHR24637:SF428">
    <property type="entry name" value="SCAVENGER RECEPTOR CLASS A MEMBER 3"/>
    <property type="match status" value="1"/>
</dbReference>
<feature type="compositionally biased region" description="Low complexity" evidence="1">
    <location>
        <begin position="121"/>
        <end position="130"/>
    </location>
</feature>
<dbReference type="KEGG" id="nano:G5V58_16095"/>
<dbReference type="InterPro" id="IPR008160">
    <property type="entry name" value="Collagen"/>
</dbReference>
<evidence type="ECO:0000313" key="2">
    <source>
        <dbReference type="EMBL" id="QIG44093.1"/>
    </source>
</evidence>
<feature type="compositionally biased region" description="Pro residues" evidence="1">
    <location>
        <begin position="109"/>
        <end position="120"/>
    </location>
</feature>
<accession>A0A6G6WG07</accession>
<dbReference type="EMBL" id="CP049257">
    <property type="protein sequence ID" value="QIG44093.1"/>
    <property type="molecule type" value="Genomic_DNA"/>
</dbReference>
<organism evidence="2 3">
    <name type="scientific">Nocardioides anomalus</name>
    <dbReference type="NCBI Taxonomy" id="2712223"/>
    <lineage>
        <taxon>Bacteria</taxon>
        <taxon>Bacillati</taxon>
        <taxon>Actinomycetota</taxon>
        <taxon>Actinomycetes</taxon>
        <taxon>Propionibacteriales</taxon>
        <taxon>Nocardioidaceae</taxon>
        <taxon>Nocardioides</taxon>
    </lineage>
</organism>
<evidence type="ECO:0000313" key="3">
    <source>
        <dbReference type="Proteomes" id="UP000502996"/>
    </source>
</evidence>
<evidence type="ECO:0000256" key="1">
    <source>
        <dbReference type="SAM" id="MobiDB-lite"/>
    </source>
</evidence>
<protein>
    <recommendedName>
        <fullName evidence="4">Collagen-like protein</fullName>
    </recommendedName>
</protein>
<dbReference type="Pfam" id="PF01391">
    <property type="entry name" value="Collagen"/>
    <property type="match status" value="1"/>
</dbReference>